<dbReference type="PANTHER" id="PTHR43847:SF1">
    <property type="entry name" value="BLL3993 PROTEIN"/>
    <property type="match status" value="1"/>
</dbReference>
<evidence type="ECO:0000256" key="5">
    <source>
        <dbReference type="SAM" id="Phobius"/>
    </source>
</evidence>
<dbReference type="RefSeq" id="WP_260046734.1">
    <property type="nucleotide sequence ID" value="NZ_JANZXA010000009.1"/>
</dbReference>
<evidence type="ECO:0000256" key="1">
    <source>
        <dbReference type="ARBA" id="ARBA00004141"/>
    </source>
</evidence>
<evidence type="ECO:0008006" key="8">
    <source>
        <dbReference type="Google" id="ProtNLM"/>
    </source>
</evidence>
<comment type="caution">
    <text evidence="6">The sequence shown here is derived from an EMBL/GenBank/DDBJ whole genome shotgun (WGS) entry which is preliminary data.</text>
</comment>
<comment type="subcellular location">
    <subcellularLocation>
        <location evidence="1">Membrane</location>
        <topology evidence="1">Multi-pass membrane protein</topology>
    </subcellularLocation>
</comment>
<keyword evidence="7" id="KW-1185">Reference proteome</keyword>
<dbReference type="Pfam" id="PF04140">
    <property type="entry name" value="ICMT"/>
    <property type="match status" value="1"/>
</dbReference>
<dbReference type="PANTHER" id="PTHR43847">
    <property type="entry name" value="BLL3993 PROTEIN"/>
    <property type="match status" value="1"/>
</dbReference>
<organism evidence="6 7">
    <name type="scientific">Novosphingobium mangrovi</name>
    <name type="common">ex Huang et al. 2023</name>
    <dbReference type="NCBI Taxonomy" id="2976432"/>
    <lineage>
        <taxon>Bacteria</taxon>
        <taxon>Pseudomonadati</taxon>
        <taxon>Pseudomonadota</taxon>
        <taxon>Alphaproteobacteria</taxon>
        <taxon>Sphingomonadales</taxon>
        <taxon>Sphingomonadaceae</taxon>
        <taxon>Novosphingobium</taxon>
    </lineage>
</organism>
<dbReference type="InterPro" id="IPR052527">
    <property type="entry name" value="Metal_cation-efflux_comp"/>
</dbReference>
<evidence type="ECO:0000256" key="3">
    <source>
        <dbReference type="ARBA" id="ARBA00022989"/>
    </source>
</evidence>
<gene>
    <name evidence="6" type="ORF">NZK81_13910</name>
</gene>
<evidence type="ECO:0000313" key="6">
    <source>
        <dbReference type="EMBL" id="MCT2400649.1"/>
    </source>
</evidence>
<sequence>MKTQLLRFAECSFMLWLGILAIFRLAPAFSTHPQVALFILGEIINIVLIISQRRGQVAERLFPVTVAFLGTCIGLLFIPQGVTLLPEFVTTTLIICGTLIAIAAKLSLRRSFGIIAANRGVKDNGAYRFVRHPMYLGYIVSQVGFLTIYFSFYNVLIYSMTWLCFWLRAVEEEKVLLLDPAYSAYATRVRARLVPGLI</sequence>
<feature type="transmembrane region" description="Helical" evidence="5">
    <location>
        <begin position="88"/>
        <end position="108"/>
    </location>
</feature>
<keyword evidence="4 5" id="KW-0472">Membrane</keyword>
<name>A0ABT2I752_9SPHN</name>
<keyword evidence="2 5" id="KW-0812">Transmembrane</keyword>
<dbReference type="Proteomes" id="UP001165583">
    <property type="component" value="Unassembled WGS sequence"/>
</dbReference>
<feature type="transmembrane region" description="Helical" evidence="5">
    <location>
        <begin position="135"/>
        <end position="158"/>
    </location>
</feature>
<feature type="transmembrane region" description="Helical" evidence="5">
    <location>
        <begin position="32"/>
        <end position="50"/>
    </location>
</feature>
<feature type="transmembrane region" description="Helical" evidence="5">
    <location>
        <begin position="7"/>
        <end position="26"/>
    </location>
</feature>
<dbReference type="EMBL" id="JANZXA010000009">
    <property type="protein sequence ID" value="MCT2400649.1"/>
    <property type="molecule type" value="Genomic_DNA"/>
</dbReference>
<dbReference type="InterPro" id="IPR007269">
    <property type="entry name" value="ICMT_MeTrfase"/>
</dbReference>
<accession>A0ABT2I752</accession>
<proteinExistence type="predicted"/>
<dbReference type="Gene3D" id="1.20.120.1630">
    <property type="match status" value="1"/>
</dbReference>
<reference evidence="6" key="1">
    <citation type="submission" date="2022-09" db="EMBL/GenBank/DDBJ databases">
        <title>Novosphingobium sp. Nov., a polycyclic aromatic hydrocarbon-degrading bacterium isolated form mangrove sediments in HongKong.</title>
        <authorList>
            <person name="Hu Z."/>
        </authorList>
    </citation>
    <scope>NUCLEOTIDE SEQUENCE</scope>
    <source>
        <strain evidence="6">HK4-1</strain>
    </source>
</reference>
<evidence type="ECO:0000256" key="4">
    <source>
        <dbReference type="ARBA" id="ARBA00023136"/>
    </source>
</evidence>
<feature type="transmembrane region" description="Helical" evidence="5">
    <location>
        <begin position="62"/>
        <end position="82"/>
    </location>
</feature>
<evidence type="ECO:0000256" key="2">
    <source>
        <dbReference type="ARBA" id="ARBA00022692"/>
    </source>
</evidence>
<keyword evidence="3 5" id="KW-1133">Transmembrane helix</keyword>
<protein>
    <recommendedName>
        <fullName evidence="8">Isoprenylcysteine carboxylmethyltransferase family protein</fullName>
    </recommendedName>
</protein>
<evidence type="ECO:0000313" key="7">
    <source>
        <dbReference type="Proteomes" id="UP001165583"/>
    </source>
</evidence>